<dbReference type="InterPro" id="IPR044992">
    <property type="entry name" value="ChyE-like"/>
</dbReference>
<name>W9GVS9_9PROT</name>
<dbReference type="PANTHER" id="PTHR42695:SF5">
    <property type="entry name" value="GLUTAMINE AMIDOTRANSFERASE YLR126C-RELATED"/>
    <property type="match status" value="1"/>
</dbReference>
<organism evidence="2 3">
    <name type="scientific">Skermanella stibiiresistens SB22</name>
    <dbReference type="NCBI Taxonomy" id="1385369"/>
    <lineage>
        <taxon>Bacteria</taxon>
        <taxon>Pseudomonadati</taxon>
        <taxon>Pseudomonadota</taxon>
        <taxon>Alphaproteobacteria</taxon>
        <taxon>Rhodospirillales</taxon>
        <taxon>Azospirillaceae</taxon>
        <taxon>Skermanella</taxon>
    </lineage>
</organism>
<feature type="domain" description="Glutamine amidotransferase" evidence="1">
    <location>
        <begin position="58"/>
        <end position="204"/>
    </location>
</feature>
<evidence type="ECO:0000259" key="1">
    <source>
        <dbReference type="Pfam" id="PF00117"/>
    </source>
</evidence>
<dbReference type="PATRIC" id="fig|1385369.3.peg.6467"/>
<evidence type="ECO:0000313" key="3">
    <source>
        <dbReference type="Proteomes" id="UP000019486"/>
    </source>
</evidence>
<proteinExistence type="predicted"/>
<keyword evidence="3" id="KW-1185">Reference proteome</keyword>
<dbReference type="InterPro" id="IPR017926">
    <property type="entry name" value="GATASE"/>
</dbReference>
<evidence type="ECO:0000313" key="2">
    <source>
        <dbReference type="EMBL" id="EWY36547.1"/>
    </source>
</evidence>
<dbReference type="Gene3D" id="3.40.50.880">
    <property type="match status" value="1"/>
</dbReference>
<dbReference type="Proteomes" id="UP000019486">
    <property type="component" value="Unassembled WGS sequence"/>
</dbReference>
<dbReference type="RefSeq" id="WP_037460512.1">
    <property type="nucleotide sequence ID" value="NZ_AVFL01000041.1"/>
</dbReference>
<comment type="caution">
    <text evidence="2">The sequence shown here is derived from an EMBL/GenBank/DDBJ whole genome shotgun (WGS) entry which is preliminary data.</text>
</comment>
<protein>
    <recommendedName>
        <fullName evidence="1">Glutamine amidotransferase domain-containing protein</fullName>
    </recommendedName>
</protein>
<accession>W9GVS9</accession>
<dbReference type="AlphaFoldDB" id="W9GVS9"/>
<dbReference type="EMBL" id="AVFL01000041">
    <property type="protein sequence ID" value="EWY36547.1"/>
    <property type="molecule type" value="Genomic_DNA"/>
</dbReference>
<dbReference type="STRING" id="1385369.N825_22600"/>
<gene>
    <name evidence="2" type="ORF">N825_22600</name>
</gene>
<dbReference type="SUPFAM" id="SSF52317">
    <property type="entry name" value="Class I glutamine amidotransferase-like"/>
    <property type="match status" value="1"/>
</dbReference>
<sequence length="282" mass="30268">MSLKLLIVASETPDQAEARRQSVGAASHETYASTLRSLAEDASIDFVSCVDGSKTPSHQELRRYDGVVYAGSPIQMHEDGEESRSAARFATDVFESGTPAFGSCAGLQIAVVAAGGTCKPREKAMEAGFARGITATQAGRDHPLLRGRPIVWDAPAMHFSVIDTMPAGGVVLARTKSTPVEAAEIRSGNGVFWGVQYHPELTIAEIAASLRRQADDLIAQDLAKDGRTIEDYAALLDELDKDASRGDIAWRIGIDDEITDATKRTSELRSFLQWCSKAGGTR</sequence>
<reference evidence="2 3" key="1">
    <citation type="submission" date="2013-08" db="EMBL/GenBank/DDBJ databases">
        <title>The genome sequence of Skermanella stibiiresistens.</title>
        <authorList>
            <person name="Zhu W."/>
            <person name="Wang G."/>
        </authorList>
    </citation>
    <scope>NUCLEOTIDE SEQUENCE [LARGE SCALE GENOMIC DNA]</scope>
    <source>
        <strain evidence="2 3">SB22</strain>
    </source>
</reference>
<dbReference type="Pfam" id="PF00117">
    <property type="entry name" value="GATase"/>
    <property type="match status" value="1"/>
</dbReference>
<dbReference type="GO" id="GO:0005829">
    <property type="term" value="C:cytosol"/>
    <property type="evidence" value="ECO:0007669"/>
    <property type="project" value="TreeGrafter"/>
</dbReference>
<dbReference type="PANTHER" id="PTHR42695">
    <property type="entry name" value="GLUTAMINE AMIDOTRANSFERASE YLR126C-RELATED"/>
    <property type="match status" value="1"/>
</dbReference>
<dbReference type="InterPro" id="IPR029062">
    <property type="entry name" value="Class_I_gatase-like"/>
</dbReference>
<dbReference type="PROSITE" id="PS51273">
    <property type="entry name" value="GATASE_TYPE_1"/>
    <property type="match status" value="1"/>
</dbReference>